<reference evidence="2 3" key="1">
    <citation type="submission" date="2020-04" db="EMBL/GenBank/DDBJ databases">
        <title>Thermobifida alba genome sequencing and assembly.</title>
        <authorList>
            <person name="Luzics S."/>
            <person name="Horvath B."/>
            <person name="Nagy I."/>
            <person name="Toth A."/>
            <person name="Nagy I."/>
            <person name="Kukolya J."/>
        </authorList>
    </citation>
    <scope>NUCLEOTIDE SEQUENCE [LARGE SCALE GENOMIC DNA]</scope>
    <source>
        <strain evidence="2 3">DSM 43795</strain>
    </source>
</reference>
<gene>
    <name evidence="2" type="ORF">FOF52_16055</name>
</gene>
<sequence length="132" mass="13974">MTVTLNYIGITTSDMARSLAFYRRLGLPVPAGADTLPHVEVDLGGGVRLAWDTDEVVRSYDPDWRGDGAAGRVGLAFACGSPAEVDAVYAELTGAGYPGLLAPWDAEWGQRYAVVRDPDDNSVDLYAPLAGG</sequence>
<dbReference type="Pfam" id="PF00903">
    <property type="entry name" value="Glyoxalase"/>
    <property type="match status" value="1"/>
</dbReference>
<dbReference type="InterPro" id="IPR004360">
    <property type="entry name" value="Glyas_Fos-R_dOase_dom"/>
</dbReference>
<evidence type="ECO:0000313" key="2">
    <source>
        <dbReference type="EMBL" id="UPT22292.1"/>
    </source>
</evidence>
<keyword evidence="3" id="KW-1185">Reference proteome</keyword>
<evidence type="ECO:0000259" key="1">
    <source>
        <dbReference type="PROSITE" id="PS51819"/>
    </source>
</evidence>
<evidence type="ECO:0000313" key="3">
    <source>
        <dbReference type="Proteomes" id="UP000832041"/>
    </source>
</evidence>
<dbReference type="Gene3D" id="3.10.180.10">
    <property type="entry name" value="2,3-Dihydroxybiphenyl 1,2-Dioxygenase, domain 1"/>
    <property type="match status" value="1"/>
</dbReference>
<dbReference type="PANTHER" id="PTHR36503:SF3">
    <property type="entry name" value="BLR0126 PROTEIN"/>
    <property type="match status" value="1"/>
</dbReference>
<proteinExistence type="predicted"/>
<dbReference type="RefSeq" id="WP_248590772.1">
    <property type="nucleotide sequence ID" value="NZ_BAABEB010000039.1"/>
</dbReference>
<accession>A0ABY4L869</accession>
<organism evidence="2 3">
    <name type="scientific">Thermobifida alba</name>
    <name type="common">Thermomonospora alba</name>
    <dbReference type="NCBI Taxonomy" id="53522"/>
    <lineage>
        <taxon>Bacteria</taxon>
        <taxon>Bacillati</taxon>
        <taxon>Actinomycetota</taxon>
        <taxon>Actinomycetes</taxon>
        <taxon>Streptosporangiales</taxon>
        <taxon>Nocardiopsidaceae</taxon>
        <taxon>Thermobifida</taxon>
    </lineage>
</organism>
<feature type="domain" description="VOC" evidence="1">
    <location>
        <begin position="4"/>
        <end position="128"/>
    </location>
</feature>
<dbReference type="PANTHER" id="PTHR36503">
    <property type="entry name" value="BLR2520 PROTEIN"/>
    <property type="match status" value="1"/>
</dbReference>
<dbReference type="Proteomes" id="UP000832041">
    <property type="component" value="Chromosome"/>
</dbReference>
<dbReference type="InterPro" id="IPR029068">
    <property type="entry name" value="Glyas_Bleomycin-R_OHBP_Dase"/>
</dbReference>
<name>A0ABY4L869_THEAE</name>
<dbReference type="PROSITE" id="PS51819">
    <property type="entry name" value="VOC"/>
    <property type="match status" value="1"/>
</dbReference>
<protein>
    <submittedName>
        <fullName evidence="2">Glyoxalase</fullName>
    </submittedName>
</protein>
<dbReference type="SUPFAM" id="SSF54593">
    <property type="entry name" value="Glyoxalase/Bleomycin resistance protein/Dihydroxybiphenyl dioxygenase"/>
    <property type="match status" value="1"/>
</dbReference>
<dbReference type="EMBL" id="CP051627">
    <property type="protein sequence ID" value="UPT22292.1"/>
    <property type="molecule type" value="Genomic_DNA"/>
</dbReference>
<dbReference type="InterPro" id="IPR037523">
    <property type="entry name" value="VOC_core"/>
</dbReference>